<evidence type="ECO:0000313" key="3">
    <source>
        <dbReference type="EnsemblFungi" id="EJT72724"/>
    </source>
</evidence>
<reference evidence="2" key="2">
    <citation type="submission" date="2010-07" db="EMBL/GenBank/DDBJ databases">
        <authorList>
            <consortium name="The Broad Institute Genome Sequencing Platform"/>
            <consortium name="Broad Institute Genome Sequencing Center for Infectious Disease"/>
            <person name="Ma L.-J."/>
            <person name="Dead R."/>
            <person name="Young S."/>
            <person name="Zeng Q."/>
            <person name="Koehrsen M."/>
            <person name="Alvarado L."/>
            <person name="Berlin A."/>
            <person name="Chapman S.B."/>
            <person name="Chen Z."/>
            <person name="Freedman E."/>
            <person name="Gellesch M."/>
            <person name="Goldberg J."/>
            <person name="Griggs A."/>
            <person name="Gujja S."/>
            <person name="Heilman E.R."/>
            <person name="Heiman D."/>
            <person name="Hepburn T."/>
            <person name="Howarth C."/>
            <person name="Jen D."/>
            <person name="Larson L."/>
            <person name="Mehta T."/>
            <person name="Neiman D."/>
            <person name="Pearson M."/>
            <person name="Roberts A."/>
            <person name="Saif S."/>
            <person name="Shea T."/>
            <person name="Shenoy N."/>
            <person name="Sisk P."/>
            <person name="Stolte C."/>
            <person name="Sykes S."/>
            <person name="Walk T."/>
            <person name="White J."/>
            <person name="Yandava C."/>
            <person name="Haas B."/>
            <person name="Nusbaum C."/>
            <person name="Birren B."/>
        </authorList>
    </citation>
    <scope>NUCLEOTIDE SEQUENCE</scope>
    <source>
        <strain evidence="2">R3-111a-1</strain>
    </source>
</reference>
<dbReference type="Gene3D" id="3.40.630.30">
    <property type="match status" value="1"/>
</dbReference>
<dbReference type="HOGENOM" id="CLU_073919_0_0_1"/>
<dbReference type="InterPro" id="IPR000182">
    <property type="entry name" value="GNAT_dom"/>
</dbReference>
<gene>
    <name evidence="3" type="primary">20350040</name>
    <name evidence="2" type="ORF">GGTG_09582</name>
</gene>
<dbReference type="GeneID" id="20350040"/>
<sequence length="237" mass="27026">MAPIRISALGEPDIPGVVAAVQRAFANDPYNNWVFDKSNFNAQRNAVSLAIRCRWGMRNGIFQVAKEEGSDKVLGASMWLPPRAANQKQTWGEWLEDWRMYFSQVAMNLWYGRGGLNVKRYYIWKDSQAKVQSDVWTDPRGYYFLNIMVVIPEAQGKGIGKKLMTAVTDKADREQMKCYLESSRDKPNMDIYGRMGFRFAKQLDCDDNGIICKLFTMVRDPLPPVGTGAEDEQTQAE</sequence>
<dbReference type="EnsemblFungi" id="EJT72724">
    <property type="protein sequence ID" value="EJT72724"/>
    <property type="gene ID" value="GGTG_09582"/>
</dbReference>
<dbReference type="PANTHER" id="PTHR42791:SF4">
    <property type="entry name" value="ACETYLTRANSFERASE, GNAT FAMILY FAMILY (AFU_ORTHOLOGUE AFUA_4G09540)-RELATED"/>
    <property type="match status" value="1"/>
</dbReference>
<dbReference type="RefSeq" id="XP_009225698.1">
    <property type="nucleotide sequence ID" value="XM_009227434.1"/>
</dbReference>
<dbReference type="GO" id="GO:0016747">
    <property type="term" value="F:acyltransferase activity, transferring groups other than amino-acyl groups"/>
    <property type="evidence" value="ECO:0007669"/>
    <property type="project" value="InterPro"/>
</dbReference>
<proteinExistence type="predicted"/>
<dbReference type="AlphaFoldDB" id="J3P7U1"/>
<dbReference type="SUPFAM" id="SSF55729">
    <property type="entry name" value="Acyl-CoA N-acyltransferases (Nat)"/>
    <property type="match status" value="1"/>
</dbReference>
<dbReference type="PANTHER" id="PTHR42791">
    <property type="entry name" value="GNAT FAMILY ACETYLTRANSFERASE"/>
    <property type="match status" value="1"/>
</dbReference>
<protein>
    <recommendedName>
        <fullName evidence="1">N-acetyltransferase domain-containing protein</fullName>
    </recommendedName>
</protein>
<evidence type="ECO:0000313" key="4">
    <source>
        <dbReference type="Proteomes" id="UP000006039"/>
    </source>
</evidence>
<organism evidence="2">
    <name type="scientific">Gaeumannomyces tritici (strain R3-111a-1)</name>
    <name type="common">Wheat and barley take-all root rot fungus</name>
    <name type="synonym">Gaeumannomyces graminis var. tritici</name>
    <dbReference type="NCBI Taxonomy" id="644352"/>
    <lineage>
        <taxon>Eukaryota</taxon>
        <taxon>Fungi</taxon>
        <taxon>Dikarya</taxon>
        <taxon>Ascomycota</taxon>
        <taxon>Pezizomycotina</taxon>
        <taxon>Sordariomycetes</taxon>
        <taxon>Sordariomycetidae</taxon>
        <taxon>Magnaporthales</taxon>
        <taxon>Magnaporthaceae</taxon>
        <taxon>Gaeumannomyces</taxon>
    </lineage>
</organism>
<dbReference type="EMBL" id="GL385399">
    <property type="protein sequence ID" value="EJT72724.1"/>
    <property type="molecule type" value="Genomic_DNA"/>
</dbReference>
<dbReference type="STRING" id="644352.J3P7U1"/>
<feature type="domain" description="N-acetyltransferase" evidence="1">
    <location>
        <begin position="60"/>
        <end position="223"/>
    </location>
</feature>
<reference evidence="3" key="4">
    <citation type="journal article" date="2015" name="G3 (Bethesda)">
        <title>Genome sequences of three phytopathogenic species of the Magnaporthaceae family of fungi.</title>
        <authorList>
            <person name="Okagaki L.H."/>
            <person name="Nunes C.C."/>
            <person name="Sailsbery J."/>
            <person name="Clay B."/>
            <person name="Brown D."/>
            <person name="John T."/>
            <person name="Oh Y."/>
            <person name="Young N."/>
            <person name="Fitzgerald M."/>
            <person name="Haas B.J."/>
            <person name="Zeng Q."/>
            <person name="Young S."/>
            <person name="Adiconis X."/>
            <person name="Fan L."/>
            <person name="Levin J.Z."/>
            <person name="Mitchell T.K."/>
            <person name="Okubara P.A."/>
            <person name="Farman M.L."/>
            <person name="Kohn L.M."/>
            <person name="Birren B."/>
            <person name="Ma L.-J."/>
            <person name="Dean R.A."/>
        </authorList>
    </citation>
    <scope>NUCLEOTIDE SEQUENCE</scope>
    <source>
        <strain evidence="3">R3-111a-1</strain>
    </source>
</reference>
<accession>J3P7U1</accession>
<reference evidence="4" key="1">
    <citation type="submission" date="2010-07" db="EMBL/GenBank/DDBJ databases">
        <title>The genome sequence of Gaeumannomyces graminis var. tritici strain R3-111a-1.</title>
        <authorList>
            <consortium name="The Broad Institute Genome Sequencing Platform"/>
            <person name="Ma L.-J."/>
            <person name="Dead R."/>
            <person name="Young S."/>
            <person name="Zeng Q."/>
            <person name="Koehrsen M."/>
            <person name="Alvarado L."/>
            <person name="Berlin A."/>
            <person name="Chapman S.B."/>
            <person name="Chen Z."/>
            <person name="Freedman E."/>
            <person name="Gellesch M."/>
            <person name="Goldberg J."/>
            <person name="Griggs A."/>
            <person name="Gujja S."/>
            <person name="Heilman E.R."/>
            <person name="Heiman D."/>
            <person name="Hepburn T."/>
            <person name="Howarth C."/>
            <person name="Jen D."/>
            <person name="Larson L."/>
            <person name="Mehta T."/>
            <person name="Neiman D."/>
            <person name="Pearson M."/>
            <person name="Roberts A."/>
            <person name="Saif S."/>
            <person name="Shea T."/>
            <person name="Shenoy N."/>
            <person name="Sisk P."/>
            <person name="Stolte C."/>
            <person name="Sykes S."/>
            <person name="Walk T."/>
            <person name="White J."/>
            <person name="Yandava C."/>
            <person name="Haas B."/>
            <person name="Nusbaum C."/>
            <person name="Birren B."/>
        </authorList>
    </citation>
    <scope>NUCLEOTIDE SEQUENCE [LARGE SCALE GENOMIC DNA]</scope>
    <source>
        <strain evidence="4">R3-111a-1</strain>
    </source>
</reference>
<evidence type="ECO:0000313" key="2">
    <source>
        <dbReference type="EMBL" id="EJT72724.1"/>
    </source>
</evidence>
<dbReference type="InterPro" id="IPR016181">
    <property type="entry name" value="Acyl_CoA_acyltransferase"/>
</dbReference>
<dbReference type="Proteomes" id="UP000006039">
    <property type="component" value="Unassembled WGS sequence"/>
</dbReference>
<dbReference type="VEuPathDB" id="FungiDB:GGTG_09582"/>
<dbReference type="InterPro" id="IPR052523">
    <property type="entry name" value="Trichothecene_AcTrans"/>
</dbReference>
<reference evidence="2" key="3">
    <citation type="submission" date="2010-09" db="EMBL/GenBank/DDBJ databases">
        <title>Annotation of Gaeumannomyces graminis var. tritici R3-111a-1.</title>
        <authorList>
            <consortium name="The Broad Institute Genome Sequencing Platform"/>
            <person name="Ma L.-J."/>
            <person name="Dead R."/>
            <person name="Young S.K."/>
            <person name="Zeng Q."/>
            <person name="Gargeya S."/>
            <person name="Fitzgerald M."/>
            <person name="Haas B."/>
            <person name="Abouelleil A."/>
            <person name="Alvarado L."/>
            <person name="Arachchi H.M."/>
            <person name="Berlin A."/>
            <person name="Brown A."/>
            <person name="Chapman S.B."/>
            <person name="Chen Z."/>
            <person name="Dunbar C."/>
            <person name="Freedman E."/>
            <person name="Gearin G."/>
            <person name="Gellesch M."/>
            <person name="Goldberg J."/>
            <person name="Griggs A."/>
            <person name="Gujja S."/>
            <person name="Heiman D."/>
            <person name="Howarth C."/>
            <person name="Larson L."/>
            <person name="Lui A."/>
            <person name="MacDonald P.J.P."/>
            <person name="Mehta T."/>
            <person name="Montmayeur A."/>
            <person name="Murphy C."/>
            <person name="Neiman D."/>
            <person name="Pearson M."/>
            <person name="Priest M."/>
            <person name="Roberts A."/>
            <person name="Saif S."/>
            <person name="Shea T."/>
            <person name="Shenoy N."/>
            <person name="Sisk P."/>
            <person name="Stolte C."/>
            <person name="Sykes S."/>
            <person name="Yandava C."/>
            <person name="Wortman J."/>
            <person name="Nusbaum C."/>
            <person name="Birren B."/>
        </authorList>
    </citation>
    <scope>NUCLEOTIDE SEQUENCE</scope>
    <source>
        <strain evidence="2">R3-111a-1</strain>
    </source>
</reference>
<keyword evidence="4" id="KW-1185">Reference proteome</keyword>
<dbReference type="PROSITE" id="PS51186">
    <property type="entry name" value="GNAT"/>
    <property type="match status" value="1"/>
</dbReference>
<name>J3P7U1_GAET3</name>
<dbReference type="Pfam" id="PF13508">
    <property type="entry name" value="Acetyltransf_7"/>
    <property type="match status" value="1"/>
</dbReference>
<evidence type="ECO:0000259" key="1">
    <source>
        <dbReference type="PROSITE" id="PS51186"/>
    </source>
</evidence>
<dbReference type="eggNOG" id="ENOG502RR34">
    <property type="taxonomic scope" value="Eukaryota"/>
</dbReference>
<reference evidence="3" key="5">
    <citation type="submission" date="2018-04" db="UniProtKB">
        <authorList>
            <consortium name="EnsemblFungi"/>
        </authorList>
    </citation>
    <scope>IDENTIFICATION</scope>
    <source>
        <strain evidence="3">R3-111a-1</strain>
    </source>
</reference>
<dbReference type="CDD" id="cd04301">
    <property type="entry name" value="NAT_SF"/>
    <property type="match status" value="1"/>
</dbReference>
<dbReference type="OrthoDB" id="512662at2759"/>